<proteinExistence type="inferred from homology"/>
<evidence type="ECO:0000313" key="6">
    <source>
        <dbReference type="EMBL" id="CAH7688670.1"/>
    </source>
</evidence>
<comment type="caution">
    <text evidence="6">The sequence shown here is derived from an EMBL/GenBank/DDBJ whole genome shotgun (WGS) entry which is preliminary data.</text>
</comment>
<comment type="similarity">
    <text evidence="1">Belongs to the nuclear import and ribosome assembly adapter family.</text>
</comment>
<evidence type="ECO:0000313" key="7">
    <source>
        <dbReference type="Proteomes" id="UP001153365"/>
    </source>
</evidence>
<reference evidence="6" key="1">
    <citation type="submission" date="2022-06" db="EMBL/GenBank/DDBJ databases">
        <authorList>
            <consortium name="SYNGENTA / RWTH Aachen University"/>
        </authorList>
    </citation>
    <scope>NUCLEOTIDE SEQUENCE</scope>
</reference>
<dbReference type="PANTHER" id="PTHR13347:SF1">
    <property type="entry name" value="HEAT REPEAT-CONTAINING PROTEIN 3"/>
    <property type="match status" value="1"/>
</dbReference>
<evidence type="ECO:0000256" key="3">
    <source>
        <dbReference type="SAM" id="MobiDB-lite"/>
    </source>
</evidence>
<feature type="chain" id="PRO_5043784844" description="SYO1-like TPR repeats domain-containing protein" evidence="4">
    <location>
        <begin position="22"/>
        <end position="875"/>
    </location>
</feature>
<dbReference type="AlphaFoldDB" id="A0AAV0BN51"/>
<feature type="domain" description="SYO1-like TPR repeats" evidence="5">
    <location>
        <begin position="625"/>
        <end position="874"/>
    </location>
</feature>
<feature type="compositionally biased region" description="Polar residues" evidence="3">
    <location>
        <begin position="29"/>
        <end position="39"/>
    </location>
</feature>
<dbReference type="Proteomes" id="UP001153365">
    <property type="component" value="Unassembled WGS sequence"/>
</dbReference>
<dbReference type="PANTHER" id="PTHR13347">
    <property type="entry name" value="HEAT REPEAT-CONTAINING PROTEIN 3"/>
    <property type="match status" value="1"/>
</dbReference>
<dbReference type="InterPro" id="IPR011989">
    <property type="entry name" value="ARM-like"/>
</dbReference>
<dbReference type="PROSITE" id="PS50176">
    <property type="entry name" value="ARM_REPEAT"/>
    <property type="match status" value="1"/>
</dbReference>
<feature type="signal peptide" evidence="4">
    <location>
        <begin position="1"/>
        <end position="21"/>
    </location>
</feature>
<protein>
    <recommendedName>
        <fullName evidence="5">SYO1-like TPR repeats domain-containing protein</fullName>
    </recommendedName>
</protein>
<feature type="compositionally biased region" description="Basic and acidic residues" evidence="3">
    <location>
        <begin position="45"/>
        <end position="62"/>
    </location>
</feature>
<dbReference type="EMBL" id="CALTRL010006004">
    <property type="protein sequence ID" value="CAH7688670.1"/>
    <property type="molecule type" value="Genomic_DNA"/>
</dbReference>
<feature type="region of interest" description="Disordered" evidence="3">
    <location>
        <begin position="26"/>
        <end position="107"/>
    </location>
</feature>
<dbReference type="Pfam" id="PF25567">
    <property type="entry name" value="TPR_SYO1"/>
    <property type="match status" value="1"/>
</dbReference>
<gene>
    <name evidence="6" type="ORF">PPACK8108_LOCUS23667</name>
</gene>
<evidence type="ECO:0000256" key="2">
    <source>
        <dbReference type="PROSITE-ProRule" id="PRU00259"/>
    </source>
</evidence>
<accession>A0AAV0BN51</accession>
<feature type="compositionally biased region" description="Polar residues" evidence="3">
    <location>
        <begin position="74"/>
        <end position="83"/>
    </location>
</feature>
<evidence type="ECO:0000256" key="1">
    <source>
        <dbReference type="ARBA" id="ARBA00049983"/>
    </source>
</evidence>
<keyword evidence="7" id="KW-1185">Reference proteome</keyword>
<dbReference type="GO" id="GO:0006606">
    <property type="term" value="P:protein import into nucleus"/>
    <property type="evidence" value="ECO:0007669"/>
    <property type="project" value="TreeGrafter"/>
</dbReference>
<keyword evidence="4" id="KW-0732">Signal</keyword>
<dbReference type="Gene3D" id="1.25.10.10">
    <property type="entry name" value="Leucine-rich Repeat Variant"/>
    <property type="match status" value="1"/>
</dbReference>
<name>A0AAV0BN51_PHAPC</name>
<evidence type="ECO:0000259" key="5">
    <source>
        <dbReference type="Pfam" id="PF25567"/>
    </source>
</evidence>
<feature type="repeat" description="ARM" evidence="2">
    <location>
        <begin position="151"/>
        <end position="180"/>
    </location>
</feature>
<sequence>MQQRAGGLCVVVLWAVGLVRAHCEGLGRESSTPTSQQSAKPGGGSEERRVKDTNRVVKEHWKMAKAQYKKRVRSSGQSNNGLESNAEGDERDLSQPPTKKSKTSQKEREVTIGLLDKIESTTPADRIWSLAAVSNLVLSSISTRQLLLSKQLVNILIRRLKEDEQNEEILIEATSVLRNLVIEGGKDVCGEMVNKGIIPPLTVLISKILDSFLQHRSDVFERKKTNDNYCENGIQTAANGLQAWARLVQMSENLVTIIWSLAEASNKLLELVIKIEVLVPLLLIIIELFDKQISGDSYEESKKKKLLIPSSLALVSSQCLYNLTEDNQKLVNRMISPNEEPIAPLVNISMSVEVEEKGKSLEETENLKLLKALAAGILRNVIVLCKRPKKLSFKLSYDSRLPQILPLEMQTTLDQFAIEAADAYGAVPSIPLSDLNLAKASVQAPSSAEVKLESIERRMTAIQISLELLGEWCACADGFDEQRVELAENDGNHDLEENLRVDKVDGDGSVSDKDEMAMQINLDTQADNSMTGVPLEAIKNAHDSDVLMDEAGSDNHDDGDENDFFCEKFSEIFEKISFFACSTPYFYRSVGSLPHSTNIIPAAASEDSKALLGSLPPLVDELLCNIFTRAIDGINNILITLGRLEGKPSGGFVDHFVYIKNQALSGIWHTCFDVIRKLSHHPNLINAEQKQSKVQYRNSRGQILLSAITCVSSISRLLLPKQESSKFFLETGPDQTSWLIESLRVSQDQETKSRGISALGVLGSRKAITADENKVIGEFIFEVVTKIAVNGDDNEYGLLVMALDTIIDIYSDDERDYDKAVFKKLGFLDHLIESIPKVRSIIKQIDGRKAPIVRQQAKDLLTNLMAFIEYRKTLN</sequence>
<dbReference type="GO" id="GO:0051082">
    <property type="term" value="F:unfolded protein binding"/>
    <property type="evidence" value="ECO:0007669"/>
    <property type="project" value="TreeGrafter"/>
</dbReference>
<dbReference type="GO" id="GO:0042273">
    <property type="term" value="P:ribosomal large subunit biogenesis"/>
    <property type="evidence" value="ECO:0007669"/>
    <property type="project" value="TreeGrafter"/>
</dbReference>
<evidence type="ECO:0000256" key="4">
    <source>
        <dbReference type="SAM" id="SignalP"/>
    </source>
</evidence>
<dbReference type="InterPro" id="IPR016024">
    <property type="entry name" value="ARM-type_fold"/>
</dbReference>
<organism evidence="6 7">
    <name type="scientific">Phakopsora pachyrhizi</name>
    <name type="common">Asian soybean rust disease fungus</name>
    <dbReference type="NCBI Taxonomy" id="170000"/>
    <lineage>
        <taxon>Eukaryota</taxon>
        <taxon>Fungi</taxon>
        <taxon>Dikarya</taxon>
        <taxon>Basidiomycota</taxon>
        <taxon>Pucciniomycotina</taxon>
        <taxon>Pucciniomycetes</taxon>
        <taxon>Pucciniales</taxon>
        <taxon>Phakopsoraceae</taxon>
        <taxon>Phakopsora</taxon>
    </lineage>
</organism>
<dbReference type="SUPFAM" id="SSF48371">
    <property type="entry name" value="ARM repeat"/>
    <property type="match status" value="1"/>
</dbReference>
<dbReference type="InterPro" id="IPR000225">
    <property type="entry name" value="Armadillo"/>
</dbReference>
<dbReference type="InterPro" id="IPR052616">
    <property type="entry name" value="SYO1-like"/>
</dbReference>
<dbReference type="InterPro" id="IPR057990">
    <property type="entry name" value="TPR_SYO1"/>
</dbReference>